<dbReference type="RefSeq" id="XP_025408815.1">
    <property type="nucleotide sequence ID" value="XM_025553030.1"/>
</dbReference>
<dbReference type="GeneID" id="112682427"/>
<dbReference type="InterPro" id="IPR019489">
    <property type="entry name" value="Clp_ATPase_C"/>
</dbReference>
<dbReference type="GO" id="GO:0008233">
    <property type="term" value="F:peptidase activity"/>
    <property type="evidence" value="ECO:0007669"/>
    <property type="project" value="UniProtKB-KW"/>
</dbReference>
<feature type="domain" description="AAA+ ATPase" evidence="3">
    <location>
        <begin position="209"/>
        <end position="365"/>
    </location>
</feature>
<dbReference type="InterPro" id="IPR059067">
    <property type="entry name" value="Znf_ribbon_CLPX-like"/>
</dbReference>
<dbReference type="InterPro" id="IPR003959">
    <property type="entry name" value="ATPase_AAA_core"/>
</dbReference>
<evidence type="ECO:0000256" key="1">
    <source>
        <dbReference type="ARBA" id="ARBA00022741"/>
    </source>
</evidence>
<dbReference type="Gene3D" id="1.10.8.60">
    <property type="match status" value="1"/>
</dbReference>
<dbReference type="InterPro" id="IPR004487">
    <property type="entry name" value="Clp_protease_ATP-bd_su_ClpX"/>
</dbReference>
<evidence type="ECO:0000313" key="6">
    <source>
        <dbReference type="RefSeq" id="XP_025408815.1"/>
    </source>
</evidence>
<protein>
    <submittedName>
        <fullName evidence="6">ATP-dependent Clp protease ATP-binding subunit clpX-like, mitochondrial</fullName>
    </submittedName>
</protein>
<organism evidence="5 6">
    <name type="scientific">Sipha flava</name>
    <name type="common">yellow sugarcane aphid</name>
    <dbReference type="NCBI Taxonomy" id="143950"/>
    <lineage>
        <taxon>Eukaryota</taxon>
        <taxon>Metazoa</taxon>
        <taxon>Ecdysozoa</taxon>
        <taxon>Arthropoda</taxon>
        <taxon>Hexapoda</taxon>
        <taxon>Insecta</taxon>
        <taxon>Pterygota</taxon>
        <taxon>Neoptera</taxon>
        <taxon>Paraneoptera</taxon>
        <taxon>Hemiptera</taxon>
        <taxon>Sternorrhyncha</taxon>
        <taxon>Aphidomorpha</taxon>
        <taxon>Aphidoidea</taxon>
        <taxon>Aphididae</taxon>
        <taxon>Sipha</taxon>
    </lineage>
</organism>
<proteinExistence type="predicted"/>
<dbReference type="PANTHER" id="PTHR48102:SF7">
    <property type="entry name" value="ATP-DEPENDENT CLP PROTEASE ATP-BINDING SUBUNIT CLPX-LIKE, MITOCHONDRIAL"/>
    <property type="match status" value="1"/>
</dbReference>
<sequence>MATRLKYLCLKCIQIKVYTNYFNLSRSLSVTSHGKHAATVHQRHFHTSPINWNNDDSGTERDHTGQTGILCPNCKTTSSNLELFLTSNRFLICQRCYHIFKVISAEENKYKPPPIPKEIFLNLNNYVIGQELAKKVLAVAVYNHCKRIIYNIIGPQKNDLIDQQLLDKMQNSRENVTVNHTLGMPQKNDKKISQDEDKITSTFEDTLLEKSNIILLGPTGCGKTLLAQTIAKQLDVPFAICDCTNLTQAGYVGEDIESVIGKLLQAANHDVEKAQTGIVFLDEIDKIGAVPGIHQLRDVGGEGVQQGMLKMLEGTVVNVPEKNSRKLRNETVQVDTTNILFVASGAFTGLDRLISRRTNQKSLGFGVGIDTAMGSRRAAAEADRTESLTSYTDIEKENAERDGLLKKVEPRDLIQFGMIPEFVGRFPVLVPFHSLNRNLLVRILTDPKNSTIKQFKLLFDLDKVELTFTDDALRVIASQALEKKTGARGLRAIVESILLDPMYEIPGSDVVSVHVTEDAINGKIILLYERLSN</sequence>
<dbReference type="NCBIfam" id="TIGR00382">
    <property type="entry name" value="clpX"/>
    <property type="match status" value="1"/>
</dbReference>
<evidence type="ECO:0000256" key="2">
    <source>
        <dbReference type="ARBA" id="ARBA00022840"/>
    </source>
</evidence>
<dbReference type="CDD" id="cd19497">
    <property type="entry name" value="RecA-like_ClpX"/>
    <property type="match status" value="1"/>
</dbReference>
<dbReference type="Pfam" id="PF26040">
    <property type="entry name" value="Zn_ribbon_CLPX_N"/>
    <property type="match status" value="1"/>
</dbReference>
<feature type="domain" description="Clp ATPase C-terminal" evidence="4">
    <location>
        <begin position="435"/>
        <end position="526"/>
    </location>
</feature>
<accession>A0A8B8FEN5</accession>
<dbReference type="GO" id="GO:0005524">
    <property type="term" value="F:ATP binding"/>
    <property type="evidence" value="ECO:0007669"/>
    <property type="project" value="UniProtKB-KW"/>
</dbReference>
<dbReference type="Gene3D" id="3.40.50.300">
    <property type="entry name" value="P-loop containing nucleotide triphosphate hydrolases"/>
    <property type="match status" value="1"/>
</dbReference>
<dbReference type="NCBIfam" id="NF003745">
    <property type="entry name" value="PRK05342.1"/>
    <property type="match status" value="1"/>
</dbReference>
<dbReference type="GO" id="GO:0016887">
    <property type="term" value="F:ATP hydrolysis activity"/>
    <property type="evidence" value="ECO:0007669"/>
    <property type="project" value="InterPro"/>
</dbReference>
<dbReference type="Pfam" id="PF07724">
    <property type="entry name" value="AAA_2"/>
    <property type="match status" value="1"/>
</dbReference>
<dbReference type="GO" id="GO:0140662">
    <property type="term" value="F:ATP-dependent protein folding chaperone"/>
    <property type="evidence" value="ECO:0007669"/>
    <property type="project" value="InterPro"/>
</dbReference>
<dbReference type="GO" id="GO:0005759">
    <property type="term" value="C:mitochondrial matrix"/>
    <property type="evidence" value="ECO:0007669"/>
    <property type="project" value="TreeGrafter"/>
</dbReference>
<evidence type="ECO:0000313" key="5">
    <source>
        <dbReference type="Proteomes" id="UP000694846"/>
    </source>
</evidence>
<dbReference type="InterPro" id="IPR003593">
    <property type="entry name" value="AAA+_ATPase"/>
</dbReference>
<dbReference type="GO" id="GO:0051603">
    <property type="term" value="P:proteolysis involved in protein catabolic process"/>
    <property type="evidence" value="ECO:0007669"/>
    <property type="project" value="TreeGrafter"/>
</dbReference>
<dbReference type="FunFam" id="1.10.8.60:FF:000002">
    <property type="entry name" value="ATP-dependent Clp protease ATP-binding subunit ClpX"/>
    <property type="match status" value="1"/>
</dbReference>
<keyword evidence="6" id="KW-0645">Protease</keyword>
<dbReference type="GO" id="GO:0051082">
    <property type="term" value="F:unfolded protein binding"/>
    <property type="evidence" value="ECO:0007669"/>
    <property type="project" value="InterPro"/>
</dbReference>
<dbReference type="Proteomes" id="UP000694846">
    <property type="component" value="Unplaced"/>
</dbReference>
<dbReference type="OrthoDB" id="1721884at2759"/>
<evidence type="ECO:0000259" key="4">
    <source>
        <dbReference type="SMART" id="SM01086"/>
    </source>
</evidence>
<dbReference type="PANTHER" id="PTHR48102">
    <property type="entry name" value="ATP-DEPENDENT CLP PROTEASE ATP-BINDING SUBUNIT CLPX-LIKE, MITOCHONDRIAL-RELATED"/>
    <property type="match status" value="1"/>
</dbReference>
<keyword evidence="1" id="KW-0547">Nucleotide-binding</keyword>
<evidence type="ECO:0000259" key="3">
    <source>
        <dbReference type="SMART" id="SM00382"/>
    </source>
</evidence>
<dbReference type="InterPro" id="IPR027417">
    <property type="entry name" value="P-loop_NTPase"/>
</dbReference>
<dbReference type="SMART" id="SM00382">
    <property type="entry name" value="AAA"/>
    <property type="match status" value="1"/>
</dbReference>
<keyword evidence="5" id="KW-1185">Reference proteome</keyword>
<keyword evidence="2 6" id="KW-0067">ATP-binding</keyword>
<dbReference type="SMART" id="SM01086">
    <property type="entry name" value="ClpB_D2-small"/>
    <property type="match status" value="1"/>
</dbReference>
<dbReference type="SUPFAM" id="SSF52540">
    <property type="entry name" value="P-loop containing nucleoside triphosphate hydrolases"/>
    <property type="match status" value="1"/>
</dbReference>
<dbReference type="InterPro" id="IPR050052">
    <property type="entry name" value="ATP-dep_Clp_protease_ClpX"/>
</dbReference>
<dbReference type="Pfam" id="PF10431">
    <property type="entry name" value="ClpB_D2-small"/>
    <property type="match status" value="1"/>
</dbReference>
<dbReference type="FunFam" id="3.40.50.300:FF:000378">
    <property type="entry name" value="ATP-dependent Clp protease ATP-binding subunit clpX-like, mitochondrial"/>
    <property type="match status" value="1"/>
</dbReference>
<keyword evidence="6" id="KW-0378">Hydrolase</keyword>
<reference evidence="6" key="1">
    <citation type="submission" date="2025-08" db="UniProtKB">
        <authorList>
            <consortium name="RefSeq"/>
        </authorList>
    </citation>
    <scope>IDENTIFICATION</scope>
    <source>
        <tissue evidence="6">Whole body</tissue>
    </source>
</reference>
<gene>
    <name evidence="6" type="primary">LOC112682427</name>
</gene>
<dbReference type="AlphaFoldDB" id="A0A8B8FEN5"/>
<name>A0A8B8FEN5_9HEMI</name>